<dbReference type="SUPFAM" id="SSF82171">
    <property type="entry name" value="DPP6 N-terminal domain-like"/>
    <property type="match status" value="1"/>
</dbReference>
<dbReference type="RefSeq" id="WP_115834380.1">
    <property type="nucleotide sequence ID" value="NZ_QNUL01000050.1"/>
</dbReference>
<dbReference type="Gene3D" id="2.60.40.10">
    <property type="entry name" value="Immunoglobulins"/>
    <property type="match status" value="2"/>
</dbReference>
<feature type="chain" id="PRO_5017686950" evidence="1">
    <location>
        <begin position="27"/>
        <end position="1124"/>
    </location>
</feature>
<proteinExistence type="predicted"/>
<feature type="domain" description="DUF6923" evidence="3">
    <location>
        <begin position="44"/>
        <end position="265"/>
    </location>
</feature>
<accession>A0A3D8Y2A0</accession>
<dbReference type="Proteomes" id="UP000256373">
    <property type="component" value="Unassembled WGS sequence"/>
</dbReference>
<feature type="domain" description="Secretion system C-terminal sorting" evidence="2">
    <location>
        <begin position="1050"/>
        <end position="1122"/>
    </location>
</feature>
<dbReference type="InterPro" id="IPR054215">
    <property type="entry name" value="DUF6923"/>
</dbReference>
<evidence type="ECO:0000259" key="3">
    <source>
        <dbReference type="Pfam" id="PF21959"/>
    </source>
</evidence>
<name>A0A3D8Y2A0_9BACT</name>
<dbReference type="AlphaFoldDB" id="A0A3D8Y2A0"/>
<protein>
    <submittedName>
        <fullName evidence="4">Uncharacterized protein</fullName>
    </submittedName>
</protein>
<dbReference type="OrthoDB" id="1204817at2"/>
<dbReference type="InterPro" id="IPR013783">
    <property type="entry name" value="Ig-like_fold"/>
</dbReference>
<dbReference type="SUPFAM" id="SSF117074">
    <property type="entry name" value="Hypothetical protein PA1324"/>
    <property type="match status" value="1"/>
</dbReference>
<evidence type="ECO:0000256" key="1">
    <source>
        <dbReference type="SAM" id="SignalP"/>
    </source>
</evidence>
<dbReference type="NCBIfam" id="TIGR04183">
    <property type="entry name" value="Por_Secre_tail"/>
    <property type="match status" value="1"/>
</dbReference>
<evidence type="ECO:0000259" key="2">
    <source>
        <dbReference type="Pfam" id="PF18962"/>
    </source>
</evidence>
<evidence type="ECO:0000313" key="5">
    <source>
        <dbReference type="Proteomes" id="UP000256373"/>
    </source>
</evidence>
<sequence length="1124" mass="117631">MKVILHTCRKLAFVLLLNLICFVSYSQSPFACQDGVSYIVKTSGSVSTLYQVTLVPNYSETVVGVVRTSANAGIAVDAIGYNVKDNFIYGFEPGTTNIVRIGASGISERLPVVSGLPASSAARQFTAGDVDANGNLFLYAAAATSMYRVNLSTQPFTAVALNGAAANLTDMSVNDAGTQVYGYSAGNGVLVLRDISSNTYTQTTTASNVGLTVQNTFYDKYGRLFAQRTTGEIFMVAPANLANTDGMVKLSGNNPPANSDGAHCRNASVYDESAQPSFDCNEGKAYFITHGSNGECSEFNTNTNLATIDTENFSRTDLTNITNGIQSGLINGIGFNPLDGYIWGYRFGTGHLARIGSDGSVQYFGISGIPWLCGGVEQTSIGAGDITADGIYYGFQGNKATGEKTLFKIDLNPASATYLQIVGTFSINALSGISISDIAFNPVDKNFYGVGGGKVYRINSNSGAVTDLGGNLSNANSIAAFCDPEGNFYFQASGSPLYKIARVHSATATMTPTVASSTAVIAAGNGDAARCPLTFFAGIKLSGNVWNDLNQDRIKSGGEVNTVTNDPSQTLTVYLINDAGVIVGKADVLDDGSWQMPSIPEGSYTLTLSNDATHAVSSPAAAIVEQLPDYWVHTGINFGTAGPAGSWSGPVTVTTSDSDKSNLNFGIRDNAAVITGTVFIDANGNGNIDPAESGSNIGSSDLTIYLVDNNGIVVDKASVDPATGAYSLTGSQGSSYTVVLSNNSNIAIGDDAPSASLPSGATMPYVNTRESYGSGNGSGAGLDPVGTPGVIAVTLTATTVTGVNFGVNSIPVANDVNNPGLANSDFSSTPPAQFPQVANYVSIPYQGLLPMNGEDREDGDLQDENNTVTFTTVNSNTLLYYNNGSSVIPVTAGTVIGDFDPEKLVIYGAVGSGDVSNPLGFTFTLVDAAGAESTPAVYTLSSSGSLPVKLLRFSAKSEAKVAVISWASSEEMNSERFDIERSIDARNWATIGSVAANGESNGVISYQFIDQRPAGGENLYRLKMVDIDGTFAFSKISSVRFEPNLYTSFFPNPASDILKVKWEDVNLNDVSKVQLFAQSGTLAYAANKLEQGQINVKHVPSGTYTLVITLKNGASQNAKIVIVH</sequence>
<gene>
    <name evidence="4" type="ORF">DSL64_28510</name>
</gene>
<reference evidence="4 5" key="1">
    <citation type="submission" date="2018-07" db="EMBL/GenBank/DDBJ databases">
        <title>Dyadobacter roseus sp. nov., isolated from rose rhizosphere soil.</title>
        <authorList>
            <person name="Chen L."/>
        </authorList>
    </citation>
    <scope>NUCLEOTIDE SEQUENCE [LARGE SCALE GENOMIC DNA]</scope>
    <source>
        <strain evidence="4 5">RS19</strain>
    </source>
</reference>
<dbReference type="Pfam" id="PF21959">
    <property type="entry name" value="DUF6923"/>
    <property type="match status" value="2"/>
</dbReference>
<feature type="domain" description="DUF6923" evidence="3">
    <location>
        <begin position="298"/>
        <end position="532"/>
    </location>
</feature>
<organism evidence="4 5">
    <name type="scientific">Dyadobacter luteus</name>
    <dbReference type="NCBI Taxonomy" id="2259619"/>
    <lineage>
        <taxon>Bacteria</taxon>
        <taxon>Pseudomonadati</taxon>
        <taxon>Bacteroidota</taxon>
        <taxon>Cytophagia</taxon>
        <taxon>Cytophagales</taxon>
        <taxon>Spirosomataceae</taxon>
        <taxon>Dyadobacter</taxon>
    </lineage>
</organism>
<dbReference type="Pfam" id="PF18962">
    <property type="entry name" value="Por_Secre_tail"/>
    <property type="match status" value="1"/>
</dbReference>
<dbReference type="EMBL" id="QNUL01000050">
    <property type="protein sequence ID" value="REA55191.1"/>
    <property type="molecule type" value="Genomic_DNA"/>
</dbReference>
<keyword evidence="1" id="KW-0732">Signal</keyword>
<feature type="signal peptide" evidence="1">
    <location>
        <begin position="1"/>
        <end position="26"/>
    </location>
</feature>
<dbReference type="InterPro" id="IPR026444">
    <property type="entry name" value="Secre_tail"/>
</dbReference>
<comment type="caution">
    <text evidence="4">The sequence shown here is derived from an EMBL/GenBank/DDBJ whole genome shotgun (WGS) entry which is preliminary data.</text>
</comment>
<evidence type="ECO:0000313" key="4">
    <source>
        <dbReference type="EMBL" id="REA55191.1"/>
    </source>
</evidence>
<keyword evidence="5" id="KW-1185">Reference proteome</keyword>